<dbReference type="EMBL" id="FRAN01000002">
    <property type="protein sequence ID" value="SHK58459.1"/>
    <property type="molecule type" value="Genomic_DNA"/>
</dbReference>
<keyword evidence="12" id="KW-1185">Reference proteome</keyword>
<feature type="domain" description="Periplasmic copper-binding protein NosD beta helix" evidence="10">
    <location>
        <begin position="1057"/>
        <end position="1212"/>
    </location>
</feature>
<feature type="region of interest" description="Disordered" evidence="8">
    <location>
        <begin position="248"/>
        <end position="278"/>
    </location>
</feature>
<dbReference type="Pfam" id="PF13620">
    <property type="entry name" value="CarboxypepD_reg"/>
    <property type="match status" value="1"/>
</dbReference>
<evidence type="ECO:0000313" key="11">
    <source>
        <dbReference type="EMBL" id="SHK58459.1"/>
    </source>
</evidence>
<dbReference type="GO" id="GO:0006508">
    <property type="term" value="P:proteolysis"/>
    <property type="evidence" value="ECO:0007669"/>
    <property type="project" value="UniProtKB-KW"/>
</dbReference>
<dbReference type="InterPro" id="IPR011050">
    <property type="entry name" value="Pectin_lyase_fold/virulence"/>
</dbReference>
<feature type="active site" description="Charge relay system" evidence="5 6">
    <location>
        <position position="265"/>
    </location>
</feature>
<dbReference type="InterPro" id="IPR012334">
    <property type="entry name" value="Pectin_lyas_fold"/>
</dbReference>
<proteinExistence type="inferred from homology"/>
<feature type="compositionally biased region" description="Polar residues" evidence="8">
    <location>
        <begin position="1396"/>
        <end position="1405"/>
    </location>
</feature>
<dbReference type="InterPro" id="IPR023827">
    <property type="entry name" value="Peptidase_S8_Asp-AS"/>
</dbReference>
<dbReference type="InterPro" id="IPR023828">
    <property type="entry name" value="Peptidase_S8_Ser-AS"/>
</dbReference>
<protein>
    <submittedName>
        <fullName evidence="11">Serine protease, subtilisin family</fullName>
    </submittedName>
</protein>
<dbReference type="InterPro" id="IPR007742">
    <property type="entry name" value="NosD_dom"/>
</dbReference>
<dbReference type="Gene3D" id="2.160.20.10">
    <property type="entry name" value="Single-stranded right-handed beta-helix, Pectin lyase-like"/>
    <property type="match status" value="1"/>
</dbReference>
<dbReference type="Gene3D" id="2.60.40.1120">
    <property type="entry name" value="Carboxypeptidase-like, regulatory domain"/>
    <property type="match status" value="1"/>
</dbReference>
<dbReference type="SUPFAM" id="SSF51126">
    <property type="entry name" value="Pectin lyase-like"/>
    <property type="match status" value="1"/>
</dbReference>
<feature type="region of interest" description="Disordered" evidence="8">
    <location>
        <begin position="1396"/>
        <end position="1419"/>
    </location>
</feature>
<dbReference type="Proteomes" id="UP000184203">
    <property type="component" value="Unassembled WGS sequence"/>
</dbReference>
<evidence type="ECO:0000256" key="3">
    <source>
        <dbReference type="ARBA" id="ARBA00022801"/>
    </source>
</evidence>
<reference evidence="12" key="1">
    <citation type="submission" date="2016-11" db="EMBL/GenBank/DDBJ databases">
        <authorList>
            <person name="Varghese N."/>
            <person name="Submissions S."/>
        </authorList>
    </citation>
    <scope>NUCLEOTIDE SEQUENCE [LARGE SCALE GENOMIC DNA]</scope>
    <source>
        <strain evidence="12">DX253</strain>
    </source>
</reference>
<evidence type="ECO:0000256" key="4">
    <source>
        <dbReference type="ARBA" id="ARBA00022825"/>
    </source>
</evidence>
<dbReference type="PROSITE" id="PS00138">
    <property type="entry name" value="SUBTILASE_SER"/>
    <property type="match status" value="1"/>
</dbReference>
<dbReference type="Pfam" id="PF05048">
    <property type="entry name" value="NosD"/>
    <property type="match status" value="1"/>
</dbReference>
<feature type="active site" description="Charge relay system" evidence="5 6">
    <location>
        <position position="218"/>
    </location>
</feature>
<dbReference type="PROSITE" id="PS51892">
    <property type="entry name" value="SUBTILASE"/>
    <property type="match status" value="1"/>
</dbReference>
<dbReference type="PANTHER" id="PTHR43806">
    <property type="entry name" value="PEPTIDASE S8"/>
    <property type="match status" value="1"/>
</dbReference>
<evidence type="ECO:0000256" key="5">
    <source>
        <dbReference type="PIRSR" id="PIRSR615500-1"/>
    </source>
</evidence>
<evidence type="ECO:0000256" key="7">
    <source>
        <dbReference type="RuleBase" id="RU003355"/>
    </source>
</evidence>
<keyword evidence="2 6" id="KW-0645">Protease</keyword>
<gene>
    <name evidence="11" type="ORF">SAMN05444342_1757</name>
</gene>
<dbReference type="InterPro" id="IPR006626">
    <property type="entry name" value="PbH1"/>
</dbReference>
<dbReference type="SUPFAM" id="SSF49464">
    <property type="entry name" value="Carboxypeptidase regulatory domain-like"/>
    <property type="match status" value="1"/>
</dbReference>
<comment type="similarity">
    <text evidence="1 6 7">Belongs to the peptidase S8 family.</text>
</comment>
<dbReference type="SMART" id="SM00710">
    <property type="entry name" value="PbH1"/>
    <property type="match status" value="4"/>
</dbReference>
<dbReference type="InterPro" id="IPR000209">
    <property type="entry name" value="Peptidase_S8/S53_dom"/>
</dbReference>
<dbReference type="SUPFAM" id="SSF52743">
    <property type="entry name" value="Subtilisin-like"/>
    <property type="match status" value="1"/>
</dbReference>
<sequence length="1627" mass="167464">MCVDDNVLHRKKRILALALVWVLTISCIAPFLGASVSAQETTTRLDTMEASTSVDSAAPIDPALTDADGTVTVVVRLEEANPDVTADRATTLETLQTHAERSQRPVLSYAKRHADSVTVLNRLWITNAVVLRVDTSDADLKKLASIEGVTRLHKNFELTLPKPADSGGDETPVGLYDAAKSVGGTDYNTTYGLDQINATDVWDDYGTRGDGVKVAVLDTGVDIDHPDIELYTENESDPTYPGGWAEFDDGGNRVQGSVPHDTDTHGTHTSGTVSGGNASGEYIGVAPDVELMHGLILPSGSGSFTQVAAGMQWAVEQDADVISMSLGATGYYSQMIEPVRNAESAGTIVVAAAGNSGEGTSGSPGNVYESFAIGASNEDLGIASFSSGEEIDTENDWGSDAPASWPDSYVVPDVAAPGVDVKSSVPGGGYSRYDGTSMATPHTAGAAALMIAAAGGDLQPSDIRSAFRETAFKPENCSPSCSPRDGNDTRYGAGIIDVKAATDTVALENGITGTVTNESGAPVDGATVSLDTGRTTETNASGGYTLLEEPGTYDVTASAFGYGTTTSTVTVENGSFARQDFSLSPALGVRILDGQPDAIEGGESVTVTADVRNLETYTVELDGDYETNNATLVVNGEEHAFGEAIDLGGYSGELTVTVETTSGTHGSFSLSHTFEGTNDSVTATTGPTEIFEEYTTIAVVDSDDGFGEQTADALDGSLPANYQVTVVQDENAMEAVGEYDSFVIQDFDPAQLDAQAFVDATNSPSTGVVWLEQWGDNSNGIAGRSAAVGDPASTADEGFGAGNPYFTITESSPLFEGVGSVGDQVTIHTGSWGDHAWYDGYSGQTVATVGDDDGTKGSAIGVDRQTGTVLASSLGRTSYVENGDYTEEADAILANAVQYVSTAPAVIVKSGQPRHVSTGEEVEVNLSVNQLRDVQVDLSENSTLSEDDLTLYIDGWGPIPFGLPILERPPETTDEYTIRVVPDENAVGSFSLETTATAGPDAERVTIRTGPTAVYDAPINVPEDVESVQEAVDLAPPGAEIVVGSGTYTEQVTVDTPGVTIRGADGATSVIAAPENATGDTIAVDAPDVTVTGVTVDAGGRTSGLSVDGADNATVRGVTVRNATTGISVDTANGAVVDGNVVRNASVGIDANAPGATVTDNRIEDAATGLRFGNGNDAATPTEVRKNEVAAETGVGIEGANATAVSLRFNDLEATDVAVASTADATFDARLNYFGDRGPADTTFDGDVAYEPFLTARPENVDTDAPTKIGIDLDMPATAGDGQATYYTVGIPGPTDQTVGDILGSFDGTVYGYDAAAGQWEQLTADSSVDALDALLVGTTTDARGMLTFEHTQGPPSPPGQATLVEGWNFVAAPQYAGADEAFGVSSGNPTLVQEYATQPTSQPGPRSELSGTYELGSSNPGPNVSAFAGYYVYSESAGTLPTYLTSNPTMTELYDGLNIPTDDRGLPVTDVSATMTDAVSPTDVSVDANGAAVEPLPTLPMTVHGTVTVDGEPASAGTTVTVDVGGETRGTFTVGENGTLGAASGTAKKLVVSGTADDAGEPVTFSVDGTAAAADSSVTWKPGAVESVHLTVKSGSAARTGDDSTDSGKEKTGKKKAKRTLTPLSA</sequence>
<dbReference type="InterPro" id="IPR036852">
    <property type="entry name" value="Peptidase_S8/S53_dom_sf"/>
</dbReference>
<feature type="region of interest" description="Disordered" evidence="8">
    <location>
        <begin position="1592"/>
        <end position="1627"/>
    </location>
</feature>
<evidence type="ECO:0000313" key="12">
    <source>
        <dbReference type="Proteomes" id="UP000184203"/>
    </source>
</evidence>
<evidence type="ECO:0000256" key="8">
    <source>
        <dbReference type="SAM" id="MobiDB-lite"/>
    </source>
</evidence>
<accession>A0A1M6TNI9</accession>
<evidence type="ECO:0000256" key="6">
    <source>
        <dbReference type="PROSITE-ProRule" id="PRU01240"/>
    </source>
</evidence>
<evidence type="ECO:0000259" key="10">
    <source>
        <dbReference type="Pfam" id="PF05048"/>
    </source>
</evidence>
<name>A0A1M6TNI9_HALPU</name>
<feature type="active site" description="Charge relay system" evidence="5 6">
    <location>
        <position position="437"/>
    </location>
</feature>
<feature type="compositionally biased region" description="Basic and acidic residues" evidence="8">
    <location>
        <begin position="1601"/>
        <end position="1612"/>
    </location>
</feature>
<keyword evidence="3 6" id="KW-0378">Hydrolase</keyword>
<organism evidence="11 12">
    <name type="scientific">Haladaptatus paucihalophilus DX253</name>
    <dbReference type="NCBI Taxonomy" id="797209"/>
    <lineage>
        <taxon>Archaea</taxon>
        <taxon>Methanobacteriati</taxon>
        <taxon>Methanobacteriota</taxon>
        <taxon>Stenosarchaea group</taxon>
        <taxon>Halobacteria</taxon>
        <taxon>Halobacteriales</taxon>
        <taxon>Haladaptataceae</taxon>
        <taxon>Haladaptatus</taxon>
    </lineage>
</organism>
<dbReference type="Gene3D" id="3.40.50.200">
    <property type="entry name" value="Peptidase S8/S53 domain"/>
    <property type="match status" value="1"/>
</dbReference>
<dbReference type="PRINTS" id="PR00723">
    <property type="entry name" value="SUBTILISIN"/>
</dbReference>
<evidence type="ECO:0000256" key="1">
    <source>
        <dbReference type="ARBA" id="ARBA00011073"/>
    </source>
</evidence>
<dbReference type="Pfam" id="PF00082">
    <property type="entry name" value="Peptidase_S8"/>
    <property type="match status" value="1"/>
</dbReference>
<dbReference type="InterPro" id="IPR008969">
    <property type="entry name" value="CarboxyPept-like_regulatory"/>
</dbReference>
<dbReference type="InterPro" id="IPR015500">
    <property type="entry name" value="Peptidase_S8_subtilisin-rel"/>
</dbReference>
<feature type="domain" description="Peptidase S8/S53" evidence="9">
    <location>
        <begin position="209"/>
        <end position="494"/>
    </location>
</feature>
<dbReference type="GO" id="GO:0004252">
    <property type="term" value="F:serine-type endopeptidase activity"/>
    <property type="evidence" value="ECO:0007669"/>
    <property type="project" value="UniProtKB-UniRule"/>
</dbReference>
<dbReference type="InterPro" id="IPR050131">
    <property type="entry name" value="Peptidase_S8_subtilisin-like"/>
</dbReference>
<evidence type="ECO:0000259" key="9">
    <source>
        <dbReference type="Pfam" id="PF00082"/>
    </source>
</evidence>
<keyword evidence="4 6" id="KW-0720">Serine protease</keyword>
<dbReference type="PROSITE" id="PS00136">
    <property type="entry name" value="SUBTILASE_ASP"/>
    <property type="match status" value="1"/>
</dbReference>
<dbReference type="PANTHER" id="PTHR43806:SF11">
    <property type="entry name" value="CEREVISIN-RELATED"/>
    <property type="match status" value="1"/>
</dbReference>
<evidence type="ECO:0000256" key="2">
    <source>
        <dbReference type="ARBA" id="ARBA00022670"/>
    </source>
</evidence>